<dbReference type="HOGENOM" id="CLU_2776194_0_0_1"/>
<keyword evidence="2" id="KW-1185">Reference proteome</keyword>
<proteinExistence type="predicted"/>
<protein>
    <submittedName>
        <fullName evidence="1">Uncharacterized protein</fullName>
    </submittedName>
</protein>
<dbReference type="AlphaFoldDB" id="A0A0C3C5G5"/>
<sequence>MLESPLLHFRLYAPSLTSVPQCEITYALTPRRSDSLDLLCVDYELQRLTVVLRHQRSTPCRLTPAFLPS</sequence>
<evidence type="ECO:0000313" key="1">
    <source>
        <dbReference type="EMBL" id="KIM39504.1"/>
    </source>
</evidence>
<evidence type="ECO:0000313" key="2">
    <source>
        <dbReference type="Proteomes" id="UP000053424"/>
    </source>
</evidence>
<dbReference type="Proteomes" id="UP000053424">
    <property type="component" value="Unassembled WGS sequence"/>
</dbReference>
<gene>
    <name evidence="1" type="ORF">M413DRAFT_447000</name>
</gene>
<accession>A0A0C3C5G5</accession>
<reference evidence="1 2" key="1">
    <citation type="submission" date="2014-04" db="EMBL/GenBank/DDBJ databases">
        <authorList>
            <consortium name="DOE Joint Genome Institute"/>
            <person name="Kuo A."/>
            <person name="Gay G."/>
            <person name="Dore J."/>
            <person name="Kohler A."/>
            <person name="Nagy L.G."/>
            <person name="Floudas D."/>
            <person name="Copeland A."/>
            <person name="Barry K.W."/>
            <person name="Cichocki N."/>
            <person name="Veneault-Fourrey C."/>
            <person name="LaButti K."/>
            <person name="Lindquist E.A."/>
            <person name="Lipzen A."/>
            <person name="Lundell T."/>
            <person name="Morin E."/>
            <person name="Murat C."/>
            <person name="Sun H."/>
            <person name="Tunlid A."/>
            <person name="Henrissat B."/>
            <person name="Grigoriev I.V."/>
            <person name="Hibbett D.S."/>
            <person name="Martin F."/>
            <person name="Nordberg H.P."/>
            <person name="Cantor M.N."/>
            <person name="Hua S.X."/>
        </authorList>
    </citation>
    <scope>NUCLEOTIDE SEQUENCE [LARGE SCALE GENOMIC DNA]</scope>
    <source>
        <strain evidence="2">h7</strain>
    </source>
</reference>
<organism evidence="1 2">
    <name type="scientific">Hebeloma cylindrosporum</name>
    <dbReference type="NCBI Taxonomy" id="76867"/>
    <lineage>
        <taxon>Eukaryota</taxon>
        <taxon>Fungi</taxon>
        <taxon>Dikarya</taxon>
        <taxon>Basidiomycota</taxon>
        <taxon>Agaricomycotina</taxon>
        <taxon>Agaricomycetes</taxon>
        <taxon>Agaricomycetidae</taxon>
        <taxon>Agaricales</taxon>
        <taxon>Agaricineae</taxon>
        <taxon>Hymenogastraceae</taxon>
        <taxon>Hebeloma</taxon>
    </lineage>
</organism>
<dbReference type="EMBL" id="KN831785">
    <property type="protein sequence ID" value="KIM39504.1"/>
    <property type="molecule type" value="Genomic_DNA"/>
</dbReference>
<name>A0A0C3C5G5_HEBCY</name>
<reference evidence="2" key="2">
    <citation type="submission" date="2015-01" db="EMBL/GenBank/DDBJ databases">
        <title>Evolutionary Origins and Diversification of the Mycorrhizal Mutualists.</title>
        <authorList>
            <consortium name="DOE Joint Genome Institute"/>
            <consortium name="Mycorrhizal Genomics Consortium"/>
            <person name="Kohler A."/>
            <person name="Kuo A."/>
            <person name="Nagy L.G."/>
            <person name="Floudas D."/>
            <person name="Copeland A."/>
            <person name="Barry K.W."/>
            <person name="Cichocki N."/>
            <person name="Veneault-Fourrey C."/>
            <person name="LaButti K."/>
            <person name="Lindquist E.A."/>
            <person name="Lipzen A."/>
            <person name="Lundell T."/>
            <person name="Morin E."/>
            <person name="Murat C."/>
            <person name="Riley R."/>
            <person name="Ohm R."/>
            <person name="Sun H."/>
            <person name="Tunlid A."/>
            <person name="Henrissat B."/>
            <person name="Grigoriev I.V."/>
            <person name="Hibbett D.S."/>
            <person name="Martin F."/>
        </authorList>
    </citation>
    <scope>NUCLEOTIDE SEQUENCE [LARGE SCALE GENOMIC DNA]</scope>
    <source>
        <strain evidence="2">h7</strain>
    </source>
</reference>